<keyword evidence="2" id="KW-0963">Cytoplasm</keyword>
<feature type="compositionally biased region" description="Polar residues" evidence="6">
    <location>
        <begin position="1046"/>
        <end position="1067"/>
    </location>
</feature>
<feature type="region of interest" description="Disordered" evidence="6">
    <location>
        <begin position="446"/>
        <end position="485"/>
    </location>
</feature>
<feature type="region of interest" description="Disordered" evidence="6">
    <location>
        <begin position="1040"/>
        <end position="1067"/>
    </location>
</feature>
<feature type="non-terminal residue" evidence="7">
    <location>
        <position position="1"/>
    </location>
</feature>
<evidence type="ECO:0000256" key="5">
    <source>
        <dbReference type="SAM" id="Coils"/>
    </source>
</evidence>
<keyword evidence="3" id="KW-0206">Cytoskeleton</keyword>
<dbReference type="PANTHER" id="PTHR20544">
    <property type="entry name" value="CENTROSOMAL PROTEIN CEP135"/>
    <property type="match status" value="1"/>
</dbReference>
<feature type="coiled-coil region" evidence="5">
    <location>
        <begin position="843"/>
        <end position="972"/>
    </location>
</feature>
<feature type="coiled-coil region" evidence="5">
    <location>
        <begin position="76"/>
        <end position="103"/>
    </location>
</feature>
<evidence type="ECO:0000313" key="8">
    <source>
        <dbReference type="Proteomes" id="UP000822476"/>
    </source>
</evidence>
<dbReference type="GO" id="GO:0005814">
    <property type="term" value="C:centriole"/>
    <property type="evidence" value="ECO:0007669"/>
    <property type="project" value="UniProtKB-SubCell"/>
</dbReference>
<sequence>ELDLLDLASKRCEDLERQLTRLEEELELSERKVDNFRQQVNVRDAEIERLRTVSEGGRPLEALLQDTNERQTDRLVQQLKMQVDLLQSRNEELESRVVELVNLEATASQVPPQLTSISTGTQTSAYAFSCRVNTSCQTAPYSQCRCYSDVLDELNNIRNLMRKFENSRDYLMQRVDALVARESDLVKDLSLRTLGPRSDKLTGDQQRQQLITLNKALQKRLEGLESDCQQWRLEAQTAVTALQQLTKSGWLKQWRTGVSETKEFSLSRNPKRSGVNLYSVFPVKEHTCAPNVRRAVTPPPCVRSVWPGKRRSASADFTVKRSNTDEQIELMHLRHTVHRLNLELQCAQVENADYRNKLEQTKYAMLTSFNNHSRFSNNTFAFNILGKERSVDLIQLRQERDSLRSLLDKFERQLCDIQSNVRVLTQERDLLSGQLRQAQHDLSTARGQLARIEKSQERSRISTHRSPVSHVPFESRCEDQPSPNVSQTVVRRLECERDRLNDNLRQMTSERDSLRDRLHDLTDKGLSEKARLLQRIEDAEEELQRQSKVHETDVRYASDIRHRIDLLEAERRELLDRIDHLSNYHANDDQLNITERNLQTVQTRLNQVEQDYEKLREECIRLRRSLRQLDQEKDTVQASLDERTERCVFLERELAKREHQLHEYQKFSQTYEQRVLRLSESAAQRDTDFVQMSDRVAILELELKHMTESRDSLSRELEKTKLDLNTMMHEVQNVQSQHRQQVDKQHEWKQRLDESAAELCQAREMCTCLEQERTDLLKQYRTLTVELDEKTAIIGRLENQLADAQHCCSVRDCELNSWRQQAESARKELHDVQKPMNTLESQCILLTRTAAESEERVRRLQAENEEVHRELSEVRALCDRLERQSHAVQHQLTTGNLETDQLRAQLTETERELVNLRKQVDQEREAARNLETILATSREGEYRTQRDLQNLRTELQFTRERLEQRNTRLMEADHEIQSLRECITTLKSGIRTVGKPDCASVDFNKRTQQSNEFRDVFVTHTLSVLPGEFNLSNNWIKTAPADPSQAADSNVNGHSSSTDSMLTESHTTGYDAPLTESNCNSNVIPTSVASYKSLSPDTLTDRLQSVPLGSCGPSKDCRSSLPVTSHGSENDNSKQSSLPHFRCAHGCLHTFECLNFIQVHSVTAANKRVCRHACLHSKTCGFHQTECASDLSHARCSSGTDKPSAPPSLSVDALSLTRSKPLAVLSGDHYDSQSLRIVPTCSNSRSDCCCSVGTGKLDNKASLARRECLDDKTELSGSFLTEVETNEPRPN</sequence>
<feature type="coiled-coil region" evidence="5">
    <location>
        <begin position="5"/>
        <end position="39"/>
    </location>
</feature>
<reference evidence="7" key="1">
    <citation type="submission" date="2019-07" db="EMBL/GenBank/DDBJ databases">
        <title>Annotation for the trematode Paragonimus miyazaki's.</title>
        <authorList>
            <person name="Choi Y.-J."/>
        </authorList>
    </citation>
    <scope>NUCLEOTIDE SEQUENCE</scope>
    <source>
        <strain evidence="7">Japan</strain>
    </source>
</reference>
<name>A0A8S9YH11_9TREM</name>
<feature type="region of interest" description="Disordered" evidence="6">
    <location>
        <begin position="1110"/>
        <end position="1137"/>
    </location>
</feature>
<feature type="coiled-coil region" evidence="5">
    <location>
        <begin position="490"/>
        <end position="646"/>
    </location>
</feature>
<keyword evidence="5" id="KW-0175">Coiled coil</keyword>
<comment type="similarity">
    <text evidence="4">Belongs to the CEP135/TSGA10 family.</text>
</comment>
<evidence type="ECO:0000256" key="4">
    <source>
        <dbReference type="ARBA" id="ARBA00038123"/>
    </source>
</evidence>
<evidence type="ECO:0000256" key="6">
    <source>
        <dbReference type="SAM" id="MobiDB-lite"/>
    </source>
</evidence>
<evidence type="ECO:0000256" key="2">
    <source>
        <dbReference type="ARBA" id="ARBA00022490"/>
    </source>
</evidence>
<dbReference type="Proteomes" id="UP000822476">
    <property type="component" value="Unassembled WGS sequence"/>
</dbReference>
<evidence type="ECO:0000256" key="3">
    <source>
        <dbReference type="ARBA" id="ARBA00023212"/>
    </source>
</evidence>
<dbReference type="EMBL" id="JTDE01022210">
    <property type="protein sequence ID" value="KAF7231934.1"/>
    <property type="molecule type" value="Genomic_DNA"/>
</dbReference>
<dbReference type="OrthoDB" id="10254663at2759"/>
<keyword evidence="8" id="KW-1185">Reference proteome</keyword>
<gene>
    <name evidence="7" type="ORF">EG68_10175</name>
</gene>
<organism evidence="7 8">
    <name type="scientific">Paragonimus skrjabini miyazakii</name>
    <dbReference type="NCBI Taxonomy" id="59628"/>
    <lineage>
        <taxon>Eukaryota</taxon>
        <taxon>Metazoa</taxon>
        <taxon>Spiralia</taxon>
        <taxon>Lophotrochozoa</taxon>
        <taxon>Platyhelminthes</taxon>
        <taxon>Trematoda</taxon>
        <taxon>Digenea</taxon>
        <taxon>Plagiorchiida</taxon>
        <taxon>Troglotremata</taxon>
        <taxon>Troglotrematidae</taxon>
        <taxon>Paragonimus</taxon>
    </lineage>
</organism>
<comment type="caution">
    <text evidence="7">The sequence shown here is derived from an EMBL/GenBank/DDBJ whole genome shotgun (WGS) entry which is preliminary data.</text>
</comment>
<evidence type="ECO:0000313" key="7">
    <source>
        <dbReference type="EMBL" id="KAF7231934.1"/>
    </source>
</evidence>
<feature type="coiled-coil region" evidence="5">
    <location>
        <begin position="696"/>
        <end position="737"/>
    </location>
</feature>
<dbReference type="Gene3D" id="1.10.287.1490">
    <property type="match status" value="2"/>
</dbReference>
<comment type="subcellular location">
    <subcellularLocation>
        <location evidence="1">Cytoplasm</location>
        <location evidence="1">Cytoskeleton</location>
        <location evidence="1">Microtubule organizing center</location>
        <location evidence="1">Centrosome</location>
        <location evidence="1">Centriole</location>
    </subcellularLocation>
</comment>
<feature type="coiled-coil region" evidence="5">
    <location>
        <begin position="207"/>
        <end position="234"/>
    </location>
</feature>
<feature type="compositionally biased region" description="Basic and acidic residues" evidence="6">
    <location>
        <begin position="451"/>
        <end position="460"/>
    </location>
</feature>
<proteinExistence type="inferred from homology"/>
<accession>A0A8S9YH11</accession>
<protein>
    <submittedName>
        <fullName evidence="7">Centrosomal protein</fullName>
    </submittedName>
</protein>
<evidence type="ECO:0000256" key="1">
    <source>
        <dbReference type="ARBA" id="ARBA00004114"/>
    </source>
</evidence>
<dbReference type="InterPro" id="IPR051877">
    <property type="entry name" value="Centriole_BasalBody_StrucProt"/>
</dbReference>
<dbReference type="PANTHER" id="PTHR20544:SF0">
    <property type="entry name" value="NUCLEOPROTEIN TPR_MLP1 DOMAIN-CONTAINING PROTEIN"/>
    <property type="match status" value="1"/>
</dbReference>